<dbReference type="EMBL" id="DAKRPA010000009">
    <property type="protein sequence ID" value="DBA04381.1"/>
    <property type="molecule type" value="Genomic_DNA"/>
</dbReference>
<proteinExistence type="predicted"/>
<reference evidence="1" key="2">
    <citation type="journal article" date="2023" name="Microbiol Resour">
        <title>Decontamination and Annotation of the Draft Genome Sequence of the Oomycete Lagenidium giganteum ARSEF 373.</title>
        <authorList>
            <person name="Morgan W.R."/>
            <person name="Tartar A."/>
        </authorList>
    </citation>
    <scope>NUCLEOTIDE SEQUENCE</scope>
    <source>
        <strain evidence="1">ARSEF 373</strain>
    </source>
</reference>
<name>A0AAV2ZDL9_9STRA</name>
<accession>A0AAV2ZDL9</accession>
<sequence>MATGSGITGWIASLIFPNWRKRQLAKSDDVRSRIDLTPLKPEWMAAGHHALPQFFVDEIETVATTTCNKDRKAAIRRVFEELCKSLRNILRLTTLCGAPRPETLSVRCTTEFWRGSEACMMVWKLSSMSLLGHVKPRTVILILVGINSTDVSAVTFGDDSWQPQKKIFVVRTFQRRVGWCSLNWKDRTIALASEDGIVAIMMFDESFRNLDKIREF</sequence>
<keyword evidence="2" id="KW-1185">Reference proteome</keyword>
<evidence type="ECO:0000313" key="2">
    <source>
        <dbReference type="Proteomes" id="UP001146120"/>
    </source>
</evidence>
<comment type="caution">
    <text evidence="1">The sequence shown here is derived from an EMBL/GenBank/DDBJ whole genome shotgun (WGS) entry which is preliminary data.</text>
</comment>
<gene>
    <name evidence="1" type="ORF">N0F65_002143</name>
</gene>
<evidence type="ECO:0000313" key="1">
    <source>
        <dbReference type="EMBL" id="DBA04381.1"/>
    </source>
</evidence>
<protein>
    <submittedName>
        <fullName evidence="1">Uncharacterized protein</fullName>
    </submittedName>
</protein>
<dbReference type="Proteomes" id="UP001146120">
    <property type="component" value="Unassembled WGS sequence"/>
</dbReference>
<reference evidence="1" key="1">
    <citation type="submission" date="2022-11" db="EMBL/GenBank/DDBJ databases">
        <authorList>
            <person name="Morgan W.R."/>
            <person name="Tartar A."/>
        </authorList>
    </citation>
    <scope>NUCLEOTIDE SEQUENCE</scope>
    <source>
        <strain evidence="1">ARSEF 373</strain>
    </source>
</reference>
<organism evidence="1 2">
    <name type="scientific">Lagenidium giganteum</name>
    <dbReference type="NCBI Taxonomy" id="4803"/>
    <lineage>
        <taxon>Eukaryota</taxon>
        <taxon>Sar</taxon>
        <taxon>Stramenopiles</taxon>
        <taxon>Oomycota</taxon>
        <taxon>Peronosporomycetes</taxon>
        <taxon>Pythiales</taxon>
        <taxon>Pythiaceae</taxon>
    </lineage>
</organism>
<dbReference type="AlphaFoldDB" id="A0AAV2ZDL9"/>